<dbReference type="AlphaFoldDB" id="A0A0R1WF72"/>
<evidence type="ECO:0000313" key="1">
    <source>
        <dbReference type="EMBL" id="KRM14361.1"/>
    </source>
</evidence>
<dbReference type="EMBL" id="AZGE01000031">
    <property type="protein sequence ID" value="KRM14361.1"/>
    <property type="molecule type" value="Genomic_DNA"/>
</dbReference>
<gene>
    <name evidence="1" type="ORF">FC49_GL001245</name>
</gene>
<dbReference type="PANTHER" id="PTHR41317">
    <property type="entry name" value="PD-(D_E)XK NUCLEASE FAMILY TRANSPOSASE"/>
    <property type="match status" value="1"/>
</dbReference>
<comment type="caution">
    <text evidence="1">The sequence shown here is derived from an EMBL/GenBank/DDBJ whole genome shotgun (WGS) entry which is preliminary data.</text>
</comment>
<dbReference type="RefSeq" id="WP_003713557.1">
    <property type="nucleotide sequence ID" value="NZ_AZGE01000031.1"/>
</dbReference>
<dbReference type="Proteomes" id="UP000050973">
    <property type="component" value="Unassembled WGS sequence"/>
</dbReference>
<organism evidence="1 2">
    <name type="scientific">Limosilactobacillus oris DSM 4864</name>
    <dbReference type="NCBI Taxonomy" id="1423779"/>
    <lineage>
        <taxon>Bacteria</taxon>
        <taxon>Bacillati</taxon>
        <taxon>Bacillota</taxon>
        <taxon>Bacilli</taxon>
        <taxon>Lactobacillales</taxon>
        <taxon>Lactobacillaceae</taxon>
        <taxon>Limosilactobacillus</taxon>
    </lineage>
</organism>
<name>A0A0R1WF72_9LACO</name>
<protein>
    <recommendedName>
        <fullName evidence="3">Rpn family recombination-promoting nuclease/putative transposase</fullName>
    </recommendedName>
</protein>
<dbReference type="Pfam" id="PF12784">
    <property type="entry name" value="PDDEXK_2"/>
    <property type="match status" value="1"/>
</dbReference>
<sequence>MQVTDWRQRLAQAGLTDDFIFNKTFLDARLAKELISRVLPDIQVGKLKIVETQHELTATRDSKGLRFDIYAEDDSKNRFDIEMQVLNRHNLAQRIRFYQSLMAMDSYERGKDYREGGNAFVIFFCCFDPGGNGNQWYRVEREIYSSSSRSRLGDGEVSLCFDVTNSSHTVSQPLQNFLDLLAGRNVDESDDFIVQLRKRVAFVKQNRKWRREYMLRTVYEMDIEHDRRQAVKKGHEQGLLEGHEQGATDERLNLVCDLIRSGQSADEVIKFLTTIRRMPTAEAEKYYQQAVERLKKHGEGK</sequence>
<proteinExistence type="predicted"/>
<dbReference type="NCBIfam" id="TIGR01784">
    <property type="entry name" value="T_den_put_tspse"/>
    <property type="match status" value="1"/>
</dbReference>
<dbReference type="InterPro" id="IPR010106">
    <property type="entry name" value="RpnA"/>
</dbReference>
<dbReference type="PANTHER" id="PTHR41317:SF1">
    <property type="entry name" value="PD-(D_E)XK NUCLEASE FAMILY TRANSPOSASE"/>
    <property type="match status" value="1"/>
</dbReference>
<reference evidence="1 2" key="1">
    <citation type="journal article" date="2015" name="Genome Announc.">
        <title>Expanding the biotechnology potential of lactobacilli through comparative genomics of 213 strains and associated genera.</title>
        <authorList>
            <person name="Sun Z."/>
            <person name="Harris H.M."/>
            <person name="McCann A."/>
            <person name="Guo C."/>
            <person name="Argimon S."/>
            <person name="Zhang W."/>
            <person name="Yang X."/>
            <person name="Jeffery I.B."/>
            <person name="Cooney J.C."/>
            <person name="Kagawa T.F."/>
            <person name="Liu W."/>
            <person name="Song Y."/>
            <person name="Salvetti E."/>
            <person name="Wrobel A."/>
            <person name="Rasinkangas P."/>
            <person name="Parkhill J."/>
            <person name="Rea M.C."/>
            <person name="O'Sullivan O."/>
            <person name="Ritari J."/>
            <person name="Douillard F.P."/>
            <person name="Paul Ross R."/>
            <person name="Yang R."/>
            <person name="Briner A.E."/>
            <person name="Felis G.E."/>
            <person name="de Vos W.M."/>
            <person name="Barrangou R."/>
            <person name="Klaenhammer T.R."/>
            <person name="Caufield P.W."/>
            <person name="Cui Y."/>
            <person name="Zhang H."/>
            <person name="O'Toole P.W."/>
        </authorList>
    </citation>
    <scope>NUCLEOTIDE SEQUENCE [LARGE SCALE GENOMIC DNA]</scope>
    <source>
        <strain evidence="1 2">DSM 4864</strain>
    </source>
</reference>
<evidence type="ECO:0008006" key="3">
    <source>
        <dbReference type="Google" id="ProtNLM"/>
    </source>
</evidence>
<accession>A0A0R1WF72</accession>
<evidence type="ECO:0000313" key="2">
    <source>
        <dbReference type="Proteomes" id="UP000050973"/>
    </source>
</evidence>
<dbReference type="PATRIC" id="fig|1423779.3.peg.1280"/>